<evidence type="ECO:0000256" key="5">
    <source>
        <dbReference type="ARBA" id="ARBA00022967"/>
    </source>
</evidence>
<dbReference type="Pfam" id="PF02508">
    <property type="entry name" value="Rnf-Nqr"/>
    <property type="match status" value="1"/>
</dbReference>
<dbReference type="PANTHER" id="PTHR30335">
    <property type="entry name" value="INTEGRAL MEMBRANE PROTEIN OF SOXR-REDUCING COMPLEX"/>
    <property type="match status" value="1"/>
</dbReference>
<comment type="caution">
    <text evidence="9">The sequence shown here is derived from an EMBL/GenBank/DDBJ whole genome shotgun (WGS) entry which is preliminary data.</text>
</comment>
<keyword evidence="10" id="KW-1185">Reference proteome</keyword>
<feature type="transmembrane region" description="Helical" evidence="8">
    <location>
        <begin position="34"/>
        <end position="53"/>
    </location>
</feature>
<proteinExistence type="predicted"/>
<evidence type="ECO:0000313" key="9">
    <source>
        <dbReference type="EMBL" id="MBB2496552.1"/>
    </source>
</evidence>
<keyword evidence="6 8" id="KW-1133">Transmembrane helix</keyword>
<reference evidence="9 10" key="1">
    <citation type="submission" date="2020-08" db="EMBL/GenBank/DDBJ databases">
        <authorList>
            <person name="Kim C.M."/>
        </authorList>
    </citation>
    <scope>NUCLEOTIDE SEQUENCE [LARGE SCALE GENOMIC DNA]</scope>
    <source>
        <strain evidence="9 10">UL070</strain>
    </source>
</reference>
<dbReference type="PIRSF" id="PIRSF006102">
    <property type="entry name" value="NQR_DE"/>
    <property type="match status" value="1"/>
</dbReference>
<dbReference type="AlphaFoldDB" id="A0A7W4LNZ8"/>
<name>A0A7W4LNZ8_9GAMM</name>
<keyword evidence="3" id="KW-1003">Cell membrane</keyword>
<dbReference type="PANTHER" id="PTHR30335:SF0">
    <property type="entry name" value="ION-TRANSLOCATING OXIDOREDUCTASE COMPLEX SUBUNIT A"/>
    <property type="match status" value="1"/>
</dbReference>
<keyword evidence="7 8" id="KW-0472">Membrane</keyword>
<gene>
    <name evidence="9" type="ORF">H3H51_16140</name>
</gene>
<evidence type="ECO:0000256" key="8">
    <source>
        <dbReference type="SAM" id="Phobius"/>
    </source>
</evidence>
<feature type="transmembrane region" description="Helical" evidence="8">
    <location>
        <begin position="97"/>
        <end position="113"/>
    </location>
</feature>
<evidence type="ECO:0000256" key="4">
    <source>
        <dbReference type="ARBA" id="ARBA00022692"/>
    </source>
</evidence>
<evidence type="ECO:0000256" key="2">
    <source>
        <dbReference type="ARBA" id="ARBA00022448"/>
    </source>
</evidence>
<protein>
    <submittedName>
        <fullName evidence="9">NADH:quinone oxidoreductase</fullName>
    </submittedName>
</protein>
<feature type="transmembrane region" description="Helical" evidence="8">
    <location>
        <begin position="162"/>
        <end position="180"/>
    </location>
</feature>
<dbReference type="GO" id="GO:0012505">
    <property type="term" value="C:endomembrane system"/>
    <property type="evidence" value="ECO:0007669"/>
    <property type="project" value="UniProtKB-SubCell"/>
</dbReference>
<feature type="transmembrane region" description="Helical" evidence="8">
    <location>
        <begin position="120"/>
        <end position="142"/>
    </location>
</feature>
<organism evidence="9 10">
    <name type="scientific">Aquipseudomonas ullengensis</name>
    <dbReference type="NCBI Taxonomy" id="2759166"/>
    <lineage>
        <taxon>Bacteria</taxon>
        <taxon>Pseudomonadati</taxon>
        <taxon>Pseudomonadota</taxon>
        <taxon>Gammaproteobacteria</taxon>
        <taxon>Pseudomonadales</taxon>
        <taxon>Pseudomonadaceae</taxon>
        <taxon>Aquipseudomonas</taxon>
    </lineage>
</organism>
<dbReference type="InterPro" id="IPR003667">
    <property type="entry name" value="NqrDE/RnfAE"/>
</dbReference>
<sequence length="183" mass="18937">MTELLAVLIGAALVNHLLLGLSVADPSRPAHLQALGPAAALLLLLTAPLAWLLHQLLQNLALDYLNLLAGLLLLACLAWLSLALLARLRPVLAQPGLWPLLLGNGAGVGVMLLSQGLPSFSVALALGVGSGLGFWLILQLFADLLERLEQCDVPAPFKGAPMLLISSGLLGMAFLGLNGLGAI</sequence>
<dbReference type="GO" id="GO:0005886">
    <property type="term" value="C:plasma membrane"/>
    <property type="evidence" value="ECO:0007669"/>
    <property type="project" value="TreeGrafter"/>
</dbReference>
<evidence type="ECO:0000256" key="6">
    <source>
        <dbReference type="ARBA" id="ARBA00022989"/>
    </source>
</evidence>
<keyword evidence="4 8" id="KW-0812">Transmembrane</keyword>
<dbReference type="EMBL" id="JACJUD010000005">
    <property type="protein sequence ID" value="MBB2496552.1"/>
    <property type="molecule type" value="Genomic_DNA"/>
</dbReference>
<dbReference type="Proteomes" id="UP000542720">
    <property type="component" value="Unassembled WGS sequence"/>
</dbReference>
<evidence type="ECO:0000256" key="7">
    <source>
        <dbReference type="ARBA" id="ARBA00023136"/>
    </source>
</evidence>
<accession>A0A7W4LNZ8</accession>
<feature type="transmembrane region" description="Helical" evidence="8">
    <location>
        <begin position="65"/>
        <end position="85"/>
    </location>
</feature>
<evidence type="ECO:0000313" key="10">
    <source>
        <dbReference type="Proteomes" id="UP000542720"/>
    </source>
</evidence>
<comment type="subcellular location">
    <subcellularLocation>
        <location evidence="1">Endomembrane system</location>
        <topology evidence="1">Multi-pass membrane protein</topology>
    </subcellularLocation>
</comment>
<dbReference type="RefSeq" id="WP_183090084.1">
    <property type="nucleotide sequence ID" value="NZ_JACJUD010000005.1"/>
</dbReference>
<evidence type="ECO:0000256" key="1">
    <source>
        <dbReference type="ARBA" id="ARBA00004127"/>
    </source>
</evidence>
<keyword evidence="2" id="KW-0813">Transport</keyword>
<evidence type="ECO:0000256" key="3">
    <source>
        <dbReference type="ARBA" id="ARBA00022519"/>
    </source>
</evidence>
<keyword evidence="5" id="KW-1278">Translocase</keyword>
<dbReference type="InterPro" id="IPR050133">
    <property type="entry name" value="NqrDE/RnfAE_oxidrdctase"/>
</dbReference>
<keyword evidence="3" id="KW-0997">Cell inner membrane</keyword>